<comment type="catalytic activity">
    <reaction evidence="19">
        <text>O(6)-methyl-dGTP + H2O = O(6)-methyl-dGMP + diphosphate + H(+)</text>
        <dbReference type="Rhea" id="RHEA:67600"/>
        <dbReference type="ChEBI" id="CHEBI:15377"/>
        <dbReference type="ChEBI" id="CHEBI:15378"/>
        <dbReference type="ChEBI" id="CHEBI:33019"/>
        <dbReference type="ChEBI" id="CHEBI:169974"/>
        <dbReference type="ChEBI" id="CHEBI:169975"/>
    </reaction>
    <physiologicalReaction direction="left-to-right" evidence="19">
        <dbReference type="Rhea" id="RHEA:67601"/>
    </physiologicalReaction>
</comment>
<protein>
    <recommendedName>
        <fullName evidence="12">Oxidized purine nucleoside triphosphate hydrolase</fullName>
        <ecNumber evidence="11">3.6.1.56</ecNumber>
    </recommendedName>
    <alternativeName>
        <fullName evidence="16">2-hydroxy-dATP diphosphatase</fullName>
    </alternativeName>
    <alternativeName>
        <fullName evidence="15">7,8-dihydro-8-oxoguanine triphosphatase</fullName>
    </alternativeName>
    <alternativeName>
        <fullName evidence="14">8-oxo-dGTPase</fullName>
    </alternativeName>
    <alternativeName>
        <fullName evidence="17">Methylated purine nucleoside triphosphate hydrolase</fullName>
    </alternativeName>
    <alternativeName>
        <fullName evidence="13">Nucleoside diphosphate-linked moiety X motif 1</fullName>
    </alternativeName>
</protein>
<evidence type="ECO:0000256" key="16">
    <source>
        <dbReference type="ARBA" id="ARBA00031927"/>
    </source>
</evidence>
<accession>A0A2L2BPP5</accession>
<evidence type="ECO:0000256" key="15">
    <source>
        <dbReference type="ARBA" id="ARBA00030682"/>
    </source>
</evidence>
<comment type="catalytic activity">
    <reaction evidence="7">
        <text>8-oxo-dATP + H2O = 8-oxo-dAMP + diphosphate + H(+)</text>
        <dbReference type="Rhea" id="RHEA:65396"/>
        <dbReference type="ChEBI" id="CHEBI:15377"/>
        <dbReference type="ChEBI" id="CHEBI:15378"/>
        <dbReference type="ChEBI" id="CHEBI:33019"/>
        <dbReference type="ChEBI" id="CHEBI:71361"/>
        <dbReference type="ChEBI" id="CHEBI:172871"/>
    </reaction>
    <physiologicalReaction direction="left-to-right" evidence="7">
        <dbReference type="Rhea" id="RHEA:65397"/>
    </physiologicalReaction>
</comment>
<dbReference type="SUPFAM" id="SSF55811">
    <property type="entry name" value="Nudix"/>
    <property type="match status" value="1"/>
</dbReference>
<dbReference type="RefSeq" id="WP_104913200.1">
    <property type="nucleotide sequence ID" value="NZ_CP026923.1"/>
</dbReference>
<proteinExistence type="inferred from homology"/>
<dbReference type="PRINTS" id="PR01403">
    <property type="entry name" value="8OXTPHPHTASE"/>
</dbReference>
<evidence type="ECO:0000256" key="6">
    <source>
        <dbReference type="ARBA" id="ARBA00022842"/>
    </source>
</evidence>
<dbReference type="KEGG" id="psai:C3B54_11632"/>
<evidence type="ECO:0000259" key="22">
    <source>
        <dbReference type="PROSITE" id="PS51462"/>
    </source>
</evidence>
<comment type="catalytic activity">
    <reaction evidence="18">
        <text>N(6)-methyl-ATP + H2O = N(6)-methyl-AMP + diphosphate + H(+)</text>
        <dbReference type="Rhea" id="RHEA:67608"/>
        <dbReference type="ChEBI" id="CHEBI:15377"/>
        <dbReference type="ChEBI" id="CHEBI:15378"/>
        <dbReference type="ChEBI" id="CHEBI:33019"/>
        <dbReference type="ChEBI" id="CHEBI:144842"/>
        <dbReference type="ChEBI" id="CHEBI:172873"/>
    </reaction>
    <physiologicalReaction direction="left-to-right" evidence="18">
        <dbReference type="Rhea" id="RHEA:67609"/>
    </physiologicalReaction>
</comment>
<dbReference type="EMBL" id="CP026923">
    <property type="protein sequence ID" value="AVG23617.1"/>
    <property type="molecule type" value="Genomic_DNA"/>
</dbReference>
<dbReference type="OrthoDB" id="9804563at2"/>
<evidence type="ECO:0000256" key="17">
    <source>
        <dbReference type="ARBA" id="ARBA00032071"/>
    </source>
</evidence>
<dbReference type="PROSITE" id="PS00893">
    <property type="entry name" value="NUDIX_BOX"/>
    <property type="match status" value="1"/>
</dbReference>
<comment type="cofactor">
    <cofactor evidence="1">
        <name>Mg(2+)</name>
        <dbReference type="ChEBI" id="CHEBI:18420"/>
    </cofactor>
</comment>
<evidence type="ECO:0000256" key="11">
    <source>
        <dbReference type="ARBA" id="ARBA00026103"/>
    </source>
</evidence>
<evidence type="ECO:0000256" key="19">
    <source>
        <dbReference type="ARBA" id="ARBA00048894"/>
    </source>
</evidence>
<evidence type="ECO:0000256" key="7">
    <source>
        <dbReference type="ARBA" id="ARBA00024448"/>
    </source>
</evidence>
<evidence type="ECO:0000313" key="23">
    <source>
        <dbReference type="EMBL" id="AVG23617.1"/>
    </source>
</evidence>
<comment type="similarity">
    <text evidence="2">Belongs to the Nudix hydrolase family.</text>
</comment>
<dbReference type="PROSITE" id="PS51462">
    <property type="entry name" value="NUDIX"/>
    <property type="match status" value="1"/>
</dbReference>
<dbReference type="PANTHER" id="PTHR43758:SF2">
    <property type="entry name" value="OXIDIZED PURINE NUCLEOSIDE TRIPHOSPHATE HYDROLASE"/>
    <property type="match status" value="1"/>
</dbReference>
<dbReference type="GO" id="GO:0005737">
    <property type="term" value="C:cytoplasm"/>
    <property type="evidence" value="ECO:0007669"/>
    <property type="project" value="TreeGrafter"/>
</dbReference>
<dbReference type="InterPro" id="IPR015797">
    <property type="entry name" value="NUDIX_hydrolase-like_dom_sf"/>
</dbReference>
<evidence type="ECO:0000313" key="24">
    <source>
        <dbReference type="Proteomes" id="UP000243077"/>
    </source>
</evidence>
<dbReference type="InterPro" id="IPR020084">
    <property type="entry name" value="NUDIX_hydrolase_CS"/>
</dbReference>
<evidence type="ECO:0000256" key="2">
    <source>
        <dbReference type="ARBA" id="ARBA00005582"/>
    </source>
</evidence>
<dbReference type="GO" id="GO:0042262">
    <property type="term" value="P:DNA protection"/>
    <property type="evidence" value="ECO:0007669"/>
    <property type="project" value="InterPro"/>
</dbReference>
<dbReference type="PANTHER" id="PTHR43758">
    <property type="entry name" value="7,8-DIHYDRO-8-OXOGUANINE TRIPHOSPHATASE"/>
    <property type="match status" value="1"/>
</dbReference>
<evidence type="ECO:0000256" key="3">
    <source>
        <dbReference type="ARBA" id="ARBA00011245"/>
    </source>
</evidence>
<dbReference type="GO" id="GO:0046872">
    <property type="term" value="F:metal ion binding"/>
    <property type="evidence" value="ECO:0007669"/>
    <property type="project" value="UniProtKB-KW"/>
</dbReference>
<keyword evidence="4" id="KW-0479">Metal-binding</keyword>
<evidence type="ECO:0000256" key="14">
    <source>
        <dbReference type="ARBA" id="ARBA00030634"/>
    </source>
</evidence>
<evidence type="ECO:0000256" key="13">
    <source>
        <dbReference type="ARBA" id="ARBA00029673"/>
    </source>
</evidence>
<organism evidence="23 24">
    <name type="scientific">Pontimonas salivibrio</name>
    <dbReference type="NCBI Taxonomy" id="1159327"/>
    <lineage>
        <taxon>Bacteria</taxon>
        <taxon>Bacillati</taxon>
        <taxon>Actinomycetota</taxon>
        <taxon>Actinomycetes</taxon>
        <taxon>Micrococcales</taxon>
        <taxon>Microbacteriaceae</taxon>
        <taxon>Pontimonas</taxon>
    </lineage>
</organism>
<dbReference type="Gene3D" id="3.90.79.10">
    <property type="entry name" value="Nucleoside Triphosphate Pyrophosphohydrolase"/>
    <property type="match status" value="1"/>
</dbReference>
<comment type="catalytic activity">
    <reaction evidence="20">
        <text>N(6)-methyl-dATP + H2O = N(6)-methyl-dAMP + diphosphate + H(+)</text>
        <dbReference type="Rhea" id="RHEA:67604"/>
        <dbReference type="ChEBI" id="CHEBI:15377"/>
        <dbReference type="ChEBI" id="CHEBI:15378"/>
        <dbReference type="ChEBI" id="CHEBI:33019"/>
        <dbReference type="ChEBI" id="CHEBI:169976"/>
        <dbReference type="ChEBI" id="CHEBI:172872"/>
    </reaction>
    <physiologicalReaction direction="left-to-right" evidence="20">
        <dbReference type="Rhea" id="RHEA:67605"/>
    </physiologicalReaction>
</comment>
<evidence type="ECO:0000256" key="8">
    <source>
        <dbReference type="ARBA" id="ARBA00024459"/>
    </source>
</evidence>
<evidence type="ECO:0000256" key="21">
    <source>
        <dbReference type="ARBA" id="ARBA00053094"/>
    </source>
</evidence>
<dbReference type="Pfam" id="PF00293">
    <property type="entry name" value="NUDIX"/>
    <property type="match status" value="1"/>
</dbReference>
<evidence type="ECO:0000256" key="12">
    <source>
        <dbReference type="ARBA" id="ARBA00026218"/>
    </source>
</evidence>
<dbReference type="InterPro" id="IPR000086">
    <property type="entry name" value="NUDIX_hydrolase_dom"/>
</dbReference>
<comment type="function">
    <text evidence="21">Oxidized purine nucleoside triphosphate hydrolase which is a prominent sanitizer of the oxidized nucleotide pool. Catalyzes the hydrolysis of 2-oxo-dATP (2-hydroxy-dATP) into 2-oxo-dAMP. Also has a significant hydrolase activity toward 2-oxo-ATP, 8-oxo-dGTP and 8-oxo-dATP. Through the hydrolysis of oxidized purine nucleoside triphosphates, prevents their incorporation into DNA and the subsequent transversions A:T to C:G and G:C to T:A. Also catalyzes the hydrolysis of methylated purine nucleoside triphosphate preventing their integration into DNA. Through this antimutagenic activity protects cells from oxidative stress.</text>
</comment>
<evidence type="ECO:0000256" key="1">
    <source>
        <dbReference type="ARBA" id="ARBA00001946"/>
    </source>
</evidence>
<sequence length="156" mass="17236">MYDVVVVYPLLQSEGTEHILLGEKKTGLGQGRVVGPGGKVESGESLRQAAVRELFEETTLVAEETSLIPIATLHYPFPTRPHLSQRSHAFLVREFEGEPTPSDELIPQWWPKTQIPFSRMWPDAKLWLPSALAGGFIRATVTIGDDDGVLGVEWAS</sequence>
<keyword evidence="6" id="KW-0460">Magnesium</keyword>
<evidence type="ECO:0000256" key="18">
    <source>
        <dbReference type="ARBA" id="ARBA00048002"/>
    </source>
</evidence>
<comment type="catalytic activity">
    <reaction evidence="10">
        <text>2-oxo-ATP + H2O = 2-oxo-AMP + diphosphate + H(+)</text>
        <dbReference type="Rhea" id="RHEA:67392"/>
        <dbReference type="ChEBI" id="CHEBI:15377"/>
        <dbReference type="ChEBI" id="CHEBI:15378"/>
        <dbReference type="ChEBI" id="CHEBI:33019"/>
        <dbReference type="ChEBI" id="CHEBI:71395"/>
        <dbReference type="ChEBI" id="CHEBI:172878"/>
    </reaction>
    <physiologicalReaction direction="left-to-right" evidence="10">
        <dbReference type="Rhea" id="RHEA:67393"/>
    </physiologicalReaction>
</comment>
<keyword evidence="5 23" id="KW-0378">Hydrolase</keyword>
<evidence type="ECO:0000256" key="9">
    <source>
        <dbReference type="ARBA" id="ARBA00024486"/>
    </source>
</evidence>
<dbReference type="EC" id="3.6.1.56" evidence="11"/>
<dbReference type="CDD" id="cd03427">
    <property type="entry name" value="NUDIX_MTH1_Nudt1"/>
    <property type="match status" value="1"/>
</dbReference>
<comment type="catalytic activity">
    <reaction evidence="8">
        <text>2-oxo-dATP + H2O = 2-oxo-dAMP + diphosphate + H(+)</text>
        <dbReference type="Rhea" id="RHEA:31583"/>
        <dbReference type="ChEBI" id="CHEBI:15377"/>
        <dbReference type="ChEBI" id="CHEBI:15378"/>
        <dbReference type="ChEBI" id="CHEBI:33019"/>
        <dbReference type="ChEBI" id="CHEBI:63212"/>
        <dbReference type="ChEBI" id="CHEBI:77897"/>
        <dbReference type="EC" id="3.6.1.56"/>
    </reaction>
    <physiologicalReaction direction="left-to-right" evidence="8">
        <dbReference type="Rhea" id="RHEA:31584"/>
    </physiologicalReaction>
</comment>
<keyword evidence="24" id="KW-1185">Reference proteome</keyword>
<evidence type="ECO:0000256" key="20">
    <source>
        <dbReference type="ARBA" id="ARBA00049032"/>
    </source>
</evidence>
<feature type="domain" description="Nudix hydrolase" evidence="22">
    <location>
        <begin position="1"/>
        <end position="133"/>
    </location>
</feature>
<dbReference type="GO" id="GO:0008413">
    <property type="term" value="F:8-oxo-7,8-dihydroguanosine triphosphate pyrophosphatase activity"/>
    <property type="evidence" value="ECO:0007669"/>
    <property type="project" value="InterPro"/>
</dbReference>
<reference evidence="23 24" key="1">
    <citation type="submission" date="2018-02" db="EMBL/GenBank/DDBJ databases">
        <title>Complete genome of the streamlined marine actinobacterium Pontimonas salivibrio CL-TW6 adapted to coastal planktonic lifestype.</title>
        <authorList>
            <person name="Cho B.C."/>
            <person name="Hardies S.C."/>
            <person name="Jang G.I."/>
            <person name="Hwang C.Y."/>
        </authorList>
    </citation>
    <scope>NUCLEOTIDE SEQUENCE [LARGE SCALE GENOMIC DNA]</scope>
    <source>
        <strain evidence="23 24">CL-TW6</strain>
    </source>
</reference>
<evidence type="ECO:0000256" key="10">
    <source>
        <dbReference type="ARBA" id="ARBA00024596"/>
    </source>
</evidence>
<dbReference type="GO" id="GO:0008828">
    <property type="term" value="F:dATP diphosphatase activity"/>
    <property type="evidence" value="ECO:0007669"/>
    <property type="project" value="UniProtKB-EC"/>
</dbReference>
<evidence type="ECO:0000256" key="5">
    <source>
        <dbReference type="ARBA" id="ARBA00022801"/>
    </source>
</evidence>
<comment type="subunit">
    <text evidence="3">Monomer.</text>
</comment>
<dbReference type="Proteomes" id="UP000243077">
    <property type="component" value="Chromosome"/>
</dbReference>
<evidence type="ECO:0000256" key="4">
    <source>
        <dbReference type="ARBA" id="ARBA00022723"/>
    </source>
</evidence>
<name>A0A2L2BPP5_9MICO</name>
<comment type="catalytic activity">
    <reaction evidence="9">
        <text>8-oxo-dGTP + H2O = 8-oxo-dGMP + diphosphate + H(+)</text>
        <dbReference type="Rhea" id="RHEA:31575"/>
        <dbReference type="ChEBI" id="CHEBI:15377"/>
        <dbReference type="ChEBI" id="CHEBI:15378"/>
        <dbReference type="ChEBI" id="CHEBI:33019"/>
        <dbReference type="ChEBI" id="CHEBI:63224"/>
        <dbReference type="ChEBI" id="CHEBI:77896"/>
    </reaction>
    <physiologicalReaction direction="left-to-right" evidence="9">
        <dbReference type="Rhea" id="RHEA:31576"/>
    </physiologicalReaction>
</comment>
<gene>
    <name evidence="23" type="ORF">C3B54_11632</name>
</gene>
<dbReference type="InterPro" id="IPR003563">
    <property type="entry name" value="8ODP"/>
</dbReference>
<dbReference type="AlphaFoldDB" id="A0A2L2BPP5"/>